<reference evidence="2 3" key="1">
    <citation type="journal article" date="2010" name="Science">
        <title>Genomic comparison of the ants Camponotus floridanus and Harpegnathos saltator.</title>
        <authorList>
            <person name="Bonasio R."/>
            <person name="Zhang G."/>
            <person name="Ye C."/>
            <person name="Mutti N.S."/>
            <person name="Fang X."/>
            <person name="Qin N."/>
            <person name="Donahue G."/>
            <person name="Yang P."/>
            <person name="Li Q."/>
            <person name="Li C."/>
            <person name="Zhang P."/>
            <person name="Huang Z."/>
            <person name="Berger S.L."/>
            <person name="Reinberg D."/>
            <person name="Wang J."/>
            <person name="Liebig J."/>
        </authorList>
    </citation>
    <scope>NUCLEOTIDE SEQUENCE [LARGE SCALE GENOMIC DNA]</scope>
    <source>
        <strain evidence="2 3">R22 G/1</strain>
    </source>
</reference>
<organism evidence="3">
    <name type="scientific">Harpegnathos saltator</name>
    <name type="common">Jerdon's jumping ant</name>
    <dbReference type="NCBI Taxonomy" id="610380"/>
    <lineage>
        <taxon>Eukaryota</taxon>
        <taxon>Metazoa</taxon>
        <taxon>Ecdysozoa</taxon>
        <taxon>Arthropoda</taxon>
        <taxon>Hexapoda</taxon>
        <taxon>Insecta</taxon>
        <taxon>Pterygota</taxon>
        <taxon>Neoptera</taxon>
        <taxon>Endopterygota</taxon>
        <taxon>Hymenoptera</taxon>
        <taxon>Apocrita</taxon>
        <taxon>Aculeata</taxon>
        <taxon>Formicoidea</taxon>
        <taxon>Formicidae</taxon>
        <taxon>Ponerinae</taxon>
        <taxon>Ponerini</taxon>
        <taxon>Harpegnathos</taxon>
    </lineage>
</organism>
<sequence>AKSNIDEWSDGSTRFLLDKYSNYSELVGPMKKFKNKKIMWIQIAKDLEDLGIQKTYIQCEIRYKTVLRKK</sequence>
<dbReference type="InParanoid" id="E2C886"/>
<dbReference type="Gene3D" id="1.10.10.60">
    <property type="entry name" value="Homeodomain-like"/>
    <property type="match status" value="1"/>
</dbReference>
<protein>
    <recommendedName>
        <fullName evidence="1">Myb/SANT-like DNA-binding domain-containing protein</fullName>
    </recommendedName>
</protein>
<dbReference type="InterPro" id="IPR044822">
    <property type="entry name" value="Myb_DNA-bind_4"/>
</dbReference>
<evidence type="ECO:0000313" key="2">
    <source>
        <dbReference type="EMBL" id="EFN75850.1"/>
    </source>
</evidence>
<feature type="domain" description="Myb/SANT-like DNA-binding" evidence="1">
    <location>
        <begin position="6"/>
        <end position="69"/>
    </location>
</feature>
<dbReference type="AlphaFoldDB" id="E2C886"/>
<accession>E2C886</accession>
<evidence type="ECO:0000313" key="3">
    <source>
        <dbReference type="Proteomes" id="UP000008237"/>
    </source>
</evidence>
<gene>
    <name evidence="2" type="ORF">EAI_17033</name>
</gene>
<dbReference type="OMA" id="SNIDEWS"/>
<feature type="non-terminal residue" evidence="2">
    <location>
        <position position="70"/>
    </location>
</feature>
<name>E2C886_HARSA</name>
<keyword evidence="3" id="KW-1185">Reference proteome</keyword>
<dbReference type="Proteomes" id="UP000008237">
    <property type="component" value="Unassembled WGS sequence"/>
</dbReference>
<dbReference type="Pfam" id="PF13837">
    <property type="entry name" value="Myb_DNA-bind_4"/>
    <property type="match status" value="1"/>
</dbReference>
<feature type="non-terminal residue" evidence="2">
    <location>
        <position position="1"/>
    </location>
</feature>
<dbReference type="EMBL" id="GL453577">
    <property type="protein sequence ID" value="EFN75850.1"/>
    <property type="molecule type" value="Genomic_DNA"/>
</dbReference>
<evidence type="ECO:0000259" key="1">
    <source>
        <dbReference type="Pfam" id="PF13837"/>
    </source>
</evidence>
<proteinExistence type="predicted"/>